<feature type="transmembrane region" description="Helical" evidence="2">
    <location>
        <begin position="560"/>
        <end position="582"/>
    </location>
</feature>
<evidence type="ECO:0000256" key="3">
    <source>
        <dbReference type="SAM" id="SignalP"/>
    </source>
</evidence>
<dbReference type="EMBL" id="JAGIOC010000001">
    <property type="protein sequence ID" value="MBP2410324.1"/>
    <property type="molecule type" value="Genomic_DNA"/>
</dbReference>
<keyword evidence="6" id="KW-1185">Reference proteome</keyword>
<dbReference type="PANTHER" id="PTHR46825">
    <property type="entry name" value="D-ALANYL-D-ALANINE-CARBOXYPEPTIDASE/ENDOPEPTIDASE AMPH"/>
    <property type="match status" value="1"/>
</dbReference>
<evidence type="ECO:0000313" key="5">
    <source>
        <dbReference type="EMBL" id="MBP2410324.1"/>
    </source>
</evidence>
<evidence type="ECO:0000256" key="2">
    <source>
        <dbReference type="SAM" id="Phobius"/>
    </source>
</evidence>
<keyword evidence="2" id="KW-0472">Membrane</keyword>
<dbReference type="InterPro" id="IPR012338">
    <property type="entry name" value="Beta-lactam/transpept-like"/>
</dbReference>
<feature type="transmembrane region" description="Helical" evidence="2">
    <location>
        <begin position="514"/>
        <end position="540"/>
    </location>
</feature>
<feature type="transmembrane region" description="Helical" evidence="2">
    <location>
        <begin position="602"/>
        <end position="624"/>
    </location>
</feature>
<feature type="chain" id="PRO_5046032004" evidence="3">
    <location>
        <begin position="36"/>
        <end position="666"/>
    </location>
</feature>
<sequence length="666" mass="69658">MRTQSYHQDIPRRRPLVLLLALAAVAMLCAPGVAAADPGRRGPELEGVGPLLDELVPAQLAEGQIPGAVVTVVAAGETVFSSGYGEADPHAHTAMDPDRTGVYTGSIAKLFTATAVLQLVEQGELDLHADVNQYLTDLEIPETYPGHPVTLHHLLTYSAGFDDDVYGWSQWDRQELPSLAEFTAHELPSRVRPPGELVAYNNFDYVLAGRLVQIASGQDFSEYVAEHVLEPAGMTHTSVGQPHPTDEVTTVAPGYRPTEDGQTRAGAQLSPATPAGPDVLTTGADMGRFMIAQLEADSPLGADVPSVMQQEQFSAHPDLPGMGYAWEQRSMHGQQVVTKDGDQPGTHHNMALLPQHGLGIHVAYTGDGTDQAAFWGGEELVRAVVAEAFEVGDGASPGDSTPPGDAAAATSGQEASEAVAGTYRSARTSHANFTKVSSLTAPVTVEAVGPGRITTVGLSHDPDVTAQTWVATAPDRFVLEGGGAELGVTGSGDLVTTQMPSSSFEPLPWYQSPALHLAVLAVSAAVLLAAFVVLPVRLVVGRRGGRVTSPAGTPPVGARIAQVLAWIAGLCTVVFAVGFVIVTADANLLAQIPLTGSPALSIALNTMSVLALVAPAMLVLAILAWVRGWWSPRGRVLYGVVTASACAFVAVAVFYRLIGVPLTLTV</sequence>
<gene>
    <name evidence="5" type="ORF">JOF44_003227</name>
</gene>
<feature type="transmembrane region" description="Helical" evidence="2">
    <location>
        <begin position="636"/>
        <end position="658"/>
    </location>
</feature>
<dbReference type="PANTHER" id="PTHR46825:SF9">
    <property type="entry name" value="BETA-LACTAMASE-RELATED DOMAIN-CONTAINING PROTEIN"/>
    <property type="match status" value="1"/>
</dbReference>
<evidence type="ECO:0000259" key="4">
    <source>
        <dbReference type="Pfam" id="PF00144"/>
    </source>
</evidence>
<feature type="region of interest" description="Disordered" evidence="1">
    <location>
        <begin position="392"/>
        <end position="415"/>
    </location>
</feature>
<evidence type="ECO:0000256" key="1">
    <source>
        <dbReference type="SAM" id="MobiDB-lite"/>
    </source>
</evidence>
<keyword evidence="3" id="KW-0732">Signal</keyword>
<accession>A0ABS4YNM3</accession>
<dbReference type="Proteomes" id="UP000698222">
    <property type="component" value="Unassembled WGS sequence"/>
</dbReference>
<feature type="region of interest" description="Disordered" evidence="1">
    <location>
        <begin position="258"/>
        <end position="277"/>
    </location>
</feature>
<comment type="caution">
    <text evidence="5">The sequence shown here is derived from an EMBL/GenBank/DDBJ whole genome shotgun (WGS) entry which is preliminary data.</text>
</comment>
<dbReference type="Gene3D" id="3.40.710.10">
    <property type="entry name" value="DD-peptidase/beta-lactamase superfamily"/>
    <property type="match status" value="1"/>
</dbReference>
<proteinExistence type="predicted"/>
<reference evidence="5 6" key="1">
    <citation type="submission" date="2021-03" db="EMBL/GenBank/DDBJ databases">
        <title>Sequencing the genomes of 1000 actinobacteria strains.</title>
        <authorList>
            <person name="Klenk H.-P."/>
        </authorList>
    </citation>
    <scope>NUCLEOTIDE SEQUENCE [LARGE SCALE GENOMIC DNA]</scope>
    <source>
        <strain evidence="5 6">DSM 14564</strain>
    </source>
</reference>
<dbReference type="Pfam" id="PF00144">
    <property type="entry name" value="Beta-lactamase"/>
    <property type="match status" value="1"/>
</dbReference>
<dbReference type="InterPro" id="IPR050491">
    <property type="entry name" value="AmpC-like"/>
</dbReference>
<dbReference type="SUPFAM" id="SSF56601">
    <property type="entry name" value="beta-lactamase/transpeptidase-like"/>
    <property type="match status" value="1"/>
</dbReference>
<protein>
    <submittedName>
        <fullName evidence="5">CubicO group peptidase (Beta-lactamase class C family)</fullName>
    </submittedName>
</protein>
<organism evidence="5 6">
    <name type="scientific">Brachybacterium fresconis</name>
    <dbReference type="NCBI Taxonomy" id="173363"/>
    <lineage>
        <taxon>Bacteria</taxon>
        <taxon>Bacillati</taxon>
        <taxon>Actinomycetota</taxon>
        <taxon>Actinomycetes</taxon>
        <taxon>Micrococcales</taxon>
        <taxon>Dermabacteraceae</taxon>
        <taxon>Brachybacterium</taxon>
    </lineage>
</organism>
<feature type="signal peptide" evidence="3">
    <location>
        <begin position="1"/>
        <end position="35"/>
    </location>
</feature>
<feature type="domain" description="Beta-lactamase-related" evidence="4">
    <location>
        <begin position="52"/>
        <end position="370"/>
    </location>
</feature>
<evidence type="ECO:0000313" key="6">
    <source>
        <dbReference type="Proteomes" id="UP000698222"/>
    </source>
</evidence>
<dbReference type="RefSeq" id="WP_209893775.1">
    <property type="nucleotide sequence ID" value="NZ_BAAAJV010000016.1"/>
</dbReference>
<dbReference type="InterPro" id="IPR001466">
    <property type="entry name" value="Beta-lactam-related"/>
</dbReference>
<name>A0ABS4YNM3_9MICO</name>
<keyword evidence="2" id="KW-1133">Transmembrane helix</keyword>
<keyword evidence="2" id="KW-0812">Transmembrane</keyword>